<evidence type="ECO:0000256" key="2">
    <source>
        <dbReference type="ARBA" id="ARBA00022475"/>
    </source>
</evidence>
<sequence>MHLASIPSPSQGVWQLGPFPLRAYALMIIIGVVVAVWLGEKRWTAKGGRPGTVVDVAVWAVPFGLVGGRLYHVITDHQMYFGAGRDPLDALKVWNGGLGIWGAVALGALGAWIGCRRMNVRLAPFADAVAPGIALAQAIGRWGNWWNQELYGRPTNLPWAVEIDFAHRPKDEFGAVLPQYETVGTYHPTFLYESLWCLGLAIVVIWAGGRFNLNHGRSFALYVAGYTLGRGWIEALRIDPAHEFLGLRLNDYTAIVVFLAAAAYLYLNRGKARVPEPLTLRPEPAEDAEGAEPADVAEEAGPAAVPLTKDADEPKDAEEPKDADEPAEPVATEPEPVAESVPEPVVESAPETVVEPETESKAESKAEAEAASEPEAAEEPAPEPEPAAQEAPAEEKAERRTEDEPAEPAAEAEEEPAAAAVEETARQEDEESAKAREEDAVPEPAEPADGEAAVKTAKGEA</sequence>
<feature type="compositionally biased region" description="Low complexity" evidence="8">
    <location>
        <begin position="328"/>
        <end position="355"/>
    </location>
</feature>
<keyword evidence="3 7" id="KW-0808">Transferase</keyword>
<feature type="compositionally biased region" description="Acidic residues" evidence="8">
    <location>
        <begin position="285"/>
        <end position="298"/>
    </location>
</feature>
<feature type="compositionally biased region" description="Acidic residues" evidence="8">
    <location>
        <begin position="370"/>
        <end position="382"/>
    </location>
</feature>
<feature type="transmembrane region" description="Helical" evidence="7">
    <location>
        <begin position="51"/>
        <end position="74"/>
    </location>
</feature>
<dbReference type="PANTHER" id="PTHR30589">
    <property type="entry name" value="PROLIPOPROTEIN DIACYLGLYCERYL TRANSFERASE"/>
    <property type="match status" value="1"/>
</dbReference>
<comment type="catalytic activity">
    <reaction evidence="7">
        <text>L-cysteinyl-[prolipoprotein] + a 1,2-diacyl-sn-glycero-3-phospho-(1'-sn-glycerol) = an S-1,2-diacyl-sn-glyceryl-L-cysteinyl-[prolipoprotein] + sn-glycerol 1-phosphate + H(+)</text>
        <dbReference type="Rhea" id="RHEA:56712"/>
        <dbReference type="Rhea" id="RHEA-COMP:14679"/>
        <dbReference type="Rhea" id="RHEA-COMP:14680"/>
        <dbReference type="ChEBI" id="CHEBI:15378"/>
        <dbReference type="ChEBI" id="CHEBI:29950"/>
        <dbReference type="ChEBI" id="CHEBI:57685"/>
        <dbReference type="ChEBI" id="CHEBI:64716"/>
        <dbReference type="ChEBI" id="CHEBI:140658"/>
        <dbReference type="EC" id="2.5.1.145"/>
    </reaction>
</comment>
<feature type="transmembrane region" description="Helical" evidence="7">
    <location>
        <begin position="190"/>
        <end position="209"/>
    </location>
</feature>
<feature type="compositionally biased region" description="Basic and acidic residues" evidence="8">
    <location>
        <begin position="309"/>
        <end position="324"/>
    </location>
</feature>
<dbReference type="HAMAP" id="MF_01147">
    <property type="entry name" value="Lgt"/>
    <property type="match status" value="1"/>
</dbReference>
<dbReference type="EMBL" id="BAAAHH010000058">
    <property type="protein sequence ID" value="GAA0968654.1"/>
    <property type="molecule type" value="Genomic_DNA"/>
</dbReference>
<comment type="similarity">
    <text evidence="1 7">Belongs to the Lgt family.</text>
</comment>
<comment type="caution">
    <text evidence="7">Lacks conserved residue(s) required for the propagation of feature annotation.</text>
</comment>
<feature type="compositionally biased region" description="Basic and acidic residues" evidence="8">
    <location>
        <begin position="393"/>
        <end position="403"/>
    </location>
</feature>
<evidence type="ECO:0000313" key="9">
    <source>
        <dbReference type="EMBL" id="GAA0968654.1"/>
    </source>
</evidence>
<gene>
    <name evidence="7" type="primary">lgt</name>
    <name evidence="9" type="ORF">GCM10009550_74360</name>
</gene>
<evidence type="ECO:0000256" key="1">
    <source>
        <dbReference type="ARBA" id="ARBA00007150"/>
    </source>
</evidence>
<proteinExistence type="inferred from homology"/>
<dbReference type="PANTHER" id="PTHR30589:SF0">
    <property type="entry name" value="PHOSPHATIDYLGLYCEROL--PROLIPOPROTEIN DIACYLGLYCERYL TRANSFERASE"/>
    <property type="match status" value="1"/>
</dbReference>
<dbReference type="Proteomes" id="UP001500665">
    <property type="component" value="Unassembled WGS sequence"/>
</dbReference>
<evidence type="ECO:0000313" key="10">
    <source>
        <dbReference type="Proteomes" id="UP001500665"/>
    </source>
</evidence>
<dbReference type="InterPro" id="IPR001640">
    <property type="entry name" value="Lgt"/>
</dbReference>
<keyword evidence="2 7" id="KW-1003">Cell membrane</keyword>
<comment type="subcellular location">
    <subcellularLocation>
        <location evidence="7">Cell membrane</location>
        <topology evidence="7">Multi-pass membrane protein</topology>
    </subcellularLocation>
</comment>
<comment type="function">
    <text evidence="7">Catalyzes the transfer of the diacylglyceryl group from phosphatidylglycerol to the sulfhydryl group of the N-terminal cysteine of a prolipoprotein, the first step in the formation of mature lipoproteins.</text>
</comment>
<evidence type="ECO:0000256" key="3">
    <source>
        <dbReference type="ARBA" id="ARBA00022679"/>
    </source>
</evidence>
<dbReference type="RefSeq" id="WP_344247175.1">
    <property type="nucleotide sequence ID" value="NZ_BAAAHH010000058.1"/>
</dbReference>
<dbReference type="EC" id="2.5.1.145" evidence="7"/>
<evidence type="ECO:0000256" key="8">
    <source>
        <dbReference type="SAM" id="MobiDB-lite"/>
    </source>
</evidence>
<evidence type="ECO:0000256" key="5">
    <source>
        <dbReference type="ARBA" id="ARBA00022989"/>
    </source>
</evidence>
<keyword evidence="4 7" id="KW-0812">Transmembrane</keyword>
<feature type="transmembrane region" description="Helical" evidence="7">
    <location>
        <begin position="94"/>
        <end position="115"/>
    </location>
</feature>
<dbReference type="Pfam" id="PF01790">
    <property type="entry name" value="LGT"/>
    <property type="match status" value="1"/>
</dbReference>
<evidence type="ECO:0000256" key="6">
    <source>
        <dbReference type="ARBA" id="ARBA00023136"/>
    </source>
</evidence>
<organism evidence="9 10">
    <name type="scientific">Actinocorallia libanotica</name>
    <dbReference type="NCBI Taxonomy" id="46162"/>
    <lineage>
        <taxon>Bacteria</taxon>
        <taxon>Bacillati</taxon>
        <taxon>Actinomycetota</taxon>
        <taxon>Actinomycetes</taxon>
        <taxon>Streptosporangiales</taxon>
        <taxon>Thermomonosporaceae</taxon>
        <taxon>Actinocorallia</taxon>
    </lineage>
</organism>
<feature type="compositionally biased region" description="Basic and acidic residues" evidence="8">
    <location>
        <begin position="423"/>
        <end position="439"/>
    </location>
</feature>
<keyword evidence="6 7" id="KW-0472">Membrane</keyword>
<keyword evidence="10" id="KW-1185">Reference proteome</keyword>
<feature type="transmembrane region" description="Helical" evidence="7">
    <location>
        <begin position="20"/>
        <end position="39"/>
    </location>
</feature>
<reference evidence="9 10" key="1">
    <citation type="journal article" date="2019" name="Int. J. Syst. Evol. Microbiol.">
        <title>The Global Catalogue of Microorganisms (GCM) 10K type strain sequencing project: providing services to taxonomists for standard genome sequencing and annotation.</title>
        <authorList>
            <consortium name="The Broad Institute Genomics Platform"/>
            <consortium name="The Broad Institute Genome Sequencing Center for Infectious Disease"/>
            <person name="Wu L."/>
            <person name="Ma J."/>
        </authorList>
    </citation>
    <scope>NUCLEOTIDE SEQUENCE [LARGE SCALE GENOMIC DNA]</scope>
    <source>
        <strain evidence="9 10">JCM 10696</strain>
    </source>
</reference>
<dbReference type="NCBIfam" id="TIGR00544">
    <property type="entry name" value="lgt"/>
    <property type="match status" value="1"/>
</dbReference>
<feature type="region of interest" description="Disordered" evidence="8">
    <location>
        <begin position="281"/>
        <end position="461"/>
    </location>
</feature>
<accession>A0ABN1RZP0</accession>
<comment type="caution">
    <text evidence="9">The sequence shown here is derived from an EMBL/GenBank/DDBJ whole genome shotgun (WGS) entry which is preliminary data.</text>
</comment>
<evidence type="ECO:0000256" key="7">
    <source>
        <dbReference type="HAMAP-Rule" id="MF_01147"/>
    </source>
</evidence>
<protein>
    <recommendedName>
        <fullName evidence="7">Phosphatidylglycerol--prolipoprotein diacylglyceryl transferase</fullName>
        <ecNumber evidence="7">2.5.1.145</ecNumber>
    </recommendedName>
</protein>
<feature type="binding site" evidence="7">
    <location>
        <position position="141"/>
    </location>
    <ligand>
        <name>a 1,2-diacyl-sn-glycero-3-phospho-(1'-sn-glycerol)</name>
        <dbReference type="ChEBI" id="CHEBI:64716"/>
    </ligand>
</feature>
<evidence type="ECO:0000256" key="4">
    <source>
        <dbReference type="ARBA" id="ARBA00022692"/>
    </source>
</evidence>
<comment type="pathway">
    <text evidence="7">Protein modification; lipoprotein biosynthesis (diacylglyceryl transfer).</text>
</comment>
<keyword evidence="5 7" id="KW-1133">Transmembrane helix</keyword>
<feature type="compositionally biased region" description="Acidic residues" evidence="8">
    <location>
        <begin position="404"/>
        <end position="416"/>
    </location>
</feature>
<feature type="compositionally biased region" description="Basic and acidic residues" evidence="8">
    <location>
        <begin position="358"/>
        <end position="368"/>
    </location>
</feature>
<name>A0ABN1RZP0_9ACTN</name>